<dbReference type="Pfam" id="PF02019">
    <property type="entry name" value="WIF"/>
    <property type="match status" value="1"/>
</dbReference>
<dbReference type="EMBL" id="OC932010">
    <property type="protein sequence ID" value="CAD7659353.1"/>
    <property type="molecule type" value="Genomic_DNA"/>
</dbReference>
<reference evidence="5" key="1">
    <citation type="submission" date="2020-11" db="EMBL/GenBank/DDBJ databases">
        <authorList>
            <person name="Tran Van P."/>
        </authorList>
    </citation>
    <scope>NUCLEOTIDE SEQUENCE</scope>
</reference>
<protein>
    <recommendedName>
        <fullName evidence="4">WIF domain-containing protein</fullName>
    </recommendedName>
</protein>
<feature type="domain" description="WIF" evidence="4">
    <location>
        <begin position="1"/>
        <end position="122"/>
    </location>
</feature>
<dbReference type="EMBL" id="CAJPVJ010017185">
    <property type="protein sequence ID" value="CAG2176515.1"/>
    <property type="molecule type" value="Genomic_DNA"/>
</dbReference>
<keyword evidence="3" id="KW-0812">Transmembrane</keyword>
<organism evidence="5">
    <name type="scientific">Oppiella nova</name>
    <dbReference type="NCBI Taxonomy" id="334625"/>
    <lineage>
        <taxon>Eukaryota</taxon>
        <taxon>Metazoa</taxon>
        <taxon>Ecdysozoa</taxon>
        <taxon>Arthropoda</taxon>
        <taxon>Chelicerata</taxon>
        <taxon>Arachnida</taxon>
        <taxon>Acari</taxon>
        <taxon>Acariformes</taxon>
        <taxon>Sarcoptiformes</taxon>
        <taxon>Oribatida</taxon>
        <taxon>Brachypylina</taxon>
        <taxon>Oppioidea</taxon>
        <taxon>Oppiidae</taxon>
        <taxon>Oppiella</taxon>
    </lineage>
</organism>
<keyword evidence="1" id="KW-0732">Signal</keyword>
<sequence>MNCLNAEIYYIRNGKVNDYALKFMVTVPTEISDLHFTWFTVIPKVGYSIGFRVSDGTALETPKINISDMGYVPLREQVFGVSLQCTGTKSTEVEVQMMVNITMSSHMPYNHTDLILKRKKICRKSDTKSIASNESVDKVDDKIVRVDEPVLATNPSAYESYLYIIVGCASGLILVVGVLALSCYFYYVRPRKERQTQTADFTGSLTNLSSTKSGQIYFRVDTPNNLTINKNASHYSSFRGFLNAPPVSLYRTLSVPAHIMHAKHSAANRSSDTM</sequence>
<evidence type="ECO:0000313" key="5">
    <source>
        <dbReference type="EMBL" id="CAD7659353.1"/>
    </source>
</evidence>
<dbReference type="SMART" id="SM00469">
    <property type="entry name" value="WIF"/>
    <property type="match status" value="1"/>
</dbReference>
<evidence type="ECO:0000256" key="2">
    <source>
        <dbReference type="ARBA" id="ARBA00023180"/>
    </source>
</evidence>
<dbReference type="OrthoDB" id="535945at2759"/>
<gene>
    <name evidence="5" type="ORF">ONB1V03_LOCUS15949</name>
</gene>
<dbReference type="Proteomes" id="UP000728032">
    <property type="component" value="Unassembled WGS sequence"/>
</dbReference>
<feature type="transmembrane region" description="Helical" evidence="3">
    <location>
        <begin position="161"/>
        <end position="187"/>
    </location>
</feature>
<dbReference type="InterPro" id="IPR003306">
    <property type="entry name" value="WIF"/>
</dbReference>
<evidence type="ECO:0000256" key="3">
    <source>
        <dbReference type="SAM" id="Phobius"/>
    </source>
</evidence>
<evidence type="ECO:0000256" key="1">
    <source>
        <dbReference type="ARBA" id="ARBA00022729"/>
    </source>
</evidence>
<dbReference type="Gene3D" id="2.60.40.2170">
    <property type="entry name" value="Wnt, WIF domain"/>
    <property type="match status" value="1"/>
</dbReference>
<accession>A0A7R9MFR9</accession>
<keyword evidence="3" id="KW-0472">Membrane</keyword>
<dbReference type="AlphaFoldDB" id="A0A7R9MFR9"/>
<dbReference type="PROSITE" id="PS50814">
    <property type="entry name" value="WIF"/>
    <property type="match status" value="1"/>
</dbReference>
<dbReference type="InterPro" id="IPR038677">
    <property type="entry name" value="WIF_sf"/>
</dbReference>
<keyword evidence="3" id="KW-1133">Transmembrane helix</keyword>
<keyword evidence="2" id="KW-0325">Glycoprotein</keyword>
<proteinExistence type="predicted"/>
<feature type="non-terminal residue" evidence="5">
    <location>
        <position position="1"/>
    </location>
</feature>
<keyword evidence="6" id="KW-1185">Reference proteome</keyword>
<name>A0A7R9MFR9_9ACAR</name>
<evidence type="ECO:0000259" key="4">
    <source>
        <dbReference type="PROSITE" id="PS50814"/>
    </source>
</evidence>
<evidence type="ECO:0000313" key="6">
    <source>
        <dbReference type="Proteomes" id="UP000728032"/>
    </source>
</evidence>